<keyword evidence="6" id="KW-1278">Translocase</keyword>
<dbReference type="Proteomes" id="UP001500547">
    <property type="component" value="Unassembled WGS sequence"/>
</dbReference>
<name>A0ABP9QDL2_9RHOO</name>
<feature type="domain" description="FMN-binding" evidence="7">
    <location>
        <begin position="107"/>
        <end position="204"/>
    </location>
</feature>
<evidence type="ECO:0000256" key="3">
    <source>
        <dbReference type="ARBA" id="ARBA00022630"/>
    </source>
</evidence>
<keyword evidence="6" id="KW-0997">Cell inner membrane</keyword>
<dbReference type="PANTHER" id="PTHR36118:SF1">
    <property type="entry name" value="ION-TRANSLOCATING OXIDOREDUCTASE COMPLEX SUBUNIT G"/>
    <property type="match status" value="1"/>
</dbReference>
<dbReference type="PIRSF" id="PIRSF006091">
    <property type="entry name" value="E_trnsport_RnfG"/>
    <property type="match status" value="1"/>
</dbReference>
<sequence length="217" mass="23455">MTKPQSPLRLSLQTAAVMMLFTLVFTAVMAGTYKATQNTIAASAEAEKLQLINQILPPQSYDNKLLQDALTLGPTPELGLDQGGHIWRARKDGQPVAVVLEAVAPDGYSGKIRLVIAILADGKVSGVRITEHRETPGLGDYIDPKKDRNKQQPWIAQFSGKSASSPGAEHWKVKKDGGDFAYMTGATISPRAVVAAVARAVRYEQAQREALYARTSP</sequence>
<dbReference type="PANTHER" id="PTHR36118">
    <property type="entry name" value="ION-TRANSLOCATING OXIDOREDUCTASE COMPLEX SUBUNIT G"/>
    <property type="match status" value="1"/>
</dbReference>
<keyword evidence="5 6" id="KW-0249">Electron transport</keyword>
<keyword evidence="6" id="KW-1133">Transmembrane helix</keyword>
<comment type="subunit">
    <text evidence="6">The complex is composed of six subunits: RnfA, RnfB, RnfC, RnfD, RnfE and RnfG.</text>
</comment>
<proteinExistence type="inferred from homology"/>
<comment type="cofactor">
    <cofactor evidence="6">
        <name>FMN</name>
        <dbReference type="ChEBI" id="CHEBI:58210"/>
    </cofactor>
</comment>
<comment type="caution">
    <text evidence="8">The sequence shown here is derived from an EMBL/GenBank/DDBJ whole genome shotgun (WGS) entry which is preliminary data.</text>
</comment>
<keyword evidence="4 6" id="KW-0288">FMN</keyword>
<evidence type="ECO:0000256" key="1">
    <source>
        <dbReference type="ARBA" id="ARBA00022448"/>
    </source>
</evidence>
<dbReference type="Pfam" id="PF04205">
    <property type="entry name" value="FMN_bind"/>
    <property type="match status" value="1"/>
</dbReference>
<evidence type="ECO:0000313" key="9">
    <source>
        <dbReference type="Proteomes" id="UP001500547"/>
    </source>
</evidence>
<protein>
    <recommendedName>
        <fullName evidence="6">Ion-translocating oxidoreductase complex subunit G</fullName>
        <ecNumber evidence="6">7.-.-.-</ecNumber>
    </recommendedName>
    <alternativeName>
        <fullName evidence="6">Rnf electron transport complex subunit G</fullName>
    </alternativeName>
</protein>
<keyword evidence="6" id="KW-1003">Cell membrane</keyword>
<evidence type="ECO:0000256" key="4">
    <source>
        <dbReference type="ARBA" id="ARBA00022643"/>
    </source>
</evidence>
<evidence type="ECO:0000313" key="8">
    <source>
        <dbReference type="EMBL" id="GAA5160098.1"/>
    </source>
</evidence>
<evidence type="ECO:0000259" key="7">
    <source>
        <dbReference type="SMART" id="SM00900"/>
    </source>
</evidence>
<keyword evidence="6" id="KW-0472">Membrane</keyword>
<dbReference type="EC" id="7.-.-.-" evidence="6"/>
<comment type="subcellular location">
    <subcellularLocation>
        <location evidence="6">Cell inner membrane</location>
        <topology evidence="6">Single-pass membrane protein</topology>
    </subcellularLocation>
</comment>
<comment type="similarity">
    <text evidence="6">Belongs to the RnfG family.</text>
</comment>
<dbReference type="SMART" id="SM00900">
    <property type="entry name" value="FMN_bind"/>
    <property type="match status" value="1"/>
</dbReference>
<dbReference type="InterPro" id="IPR007329">
    <property type="entry name" value="FMN-bd"/>
</dbReference>
<dbReference type="NCBIfam" id="TIGR01947">
    <property type="entry name" value="rnfG"/>
    <property type="match status" value="1"/>
</dbReference>
<evidence type="ECO:0000256" key="6">
    <source>
        <dbReference type="HAMAP-Rule" id="MF_00479"/>
    </source>
</evidence>
<dbReference type="RefSeq" id="WP_345531487.1">
    <property type="nucleotide sequence ID" value="NZ_BAABLD010000002.1"/>
</dbReference>
<dbReference type="NCBIfam" id="NF002519">
    <property type="entry name" value="PRK01908.1"/>
    <property type="match status" value="1"/>
</dbReference>
<keyword evidence="9" id="KW-1185">Reference proteome</keyword>
<evidence type="ECO:0000256" key="2">
    <source>
        <dbReference type="ARBA" id="ARBA00022553"/>
    </source>
</evidence>
<keyword evidence="6" id="KW-0812">Transmembrane</keyword>
<keyword evidence="3 6" id="KW-0285">Flavoprotein</keyword>
<dbReference type="HAMAP" id="MF_00479">
    <property type="entry name" value="RsxG_RnfG"/>
    <property type="match status" value="1"/>
</dbReference>
<keyword evidence="2 6" id="KW-0597">Phosphoprotein</keyword>
<dbReference type="EMBL" id="BAABLD010000002">
    <property type="protein sequence ID" value="GAA5160098.1"/>
    <property type="molecule type" value="Genomic_DNA"/>
</dbReference>
<gene>
    <name evidence="8" type="primary">rsxG_1</name>
    <name evidence="6" type="synonym">rnfG</name>
    <name evidence="8" type="ORF">GCM10025770_07370</name>
</gene>
<accession>A0ABP9QDL2</accession>
<organism evidence="8 9">
    <name type="scientific">Viridibacterium curvum</name>
    <dbReference type="NCBI Taxonomy" id="1101404"/>
    <lineage>
        <taxon>Bacteria</taxon>
        <taxon>Pseudomonadati</taxon>
        <taxon>Pseudomonadota</taxon>
        <taxon>Betaproteobacteria</taxon>
        <taxon>Rhodocyclales</taxon>
        <taxon>Rhodocyclaceae</taxon>
        <taxon>Viridibacterium</taxon>
    </lineage>
</organism>
<feature type="modified residue" description="FMN phosphoryl threonine" evidence="6">
    <location>
        <position position="187"/>
    </location>
</feature>
<keyword evidence="1 6" id="KW-0813">Transport</keyword>
<evidence type="ECO:0000256" key="5">
    <source>
        <dbReference type="ARBA" id="ARBA00022982"/>
    </source>
</evidence>
<comment type="function">
    <text evidence="6">Part of a membrane-bound complex that couples electron transfer with translocation of ions across the membrane.</text>
</comment>
<dbReference type="InterPro" id="IPR010209">
    <property type="entry name" value="Ion_transpt_RnfG/RsxG"/>
</dbReference>
<reference evidence="9" key="1">
    <citation type="journal article" date="2019" name="Int. J. Syst. Evol. Microbiol.">
        <title>The Global Catalogue of Microorganisms (GCM) 10K type strain sequencing project: providing services to taxonomists for standard genome sequencing and annotation.</title>
        <authorList>
            <consortium name="The Broad Institute Genomics Platform"/>
            <consortium name="The Broad Institute Genome Sequencing Center for Infectious Disease"/>
            <person name="Wu L."/>
            <person name="Ma J."/>
        </authorList>
    </citation>
    <scope>NUCLEOTIDE SEQUENCE [LARGE SCALE GENOMIC DNA]</scope>
    <source>
        <strain evidence="9">JCM 18715</strain>
    </source>
</reference>